<feature type="non-terminal residue" evidence="2">
    <location>
        <position position="93"/>
    </location>
</feature>
<dbReference type="GO" id="GO:0022008">
    <property type="term" value="P:neurogenesis"/>
    <property type="evidence" value="ECO:0007669"/>
    <property type="project" value="InterPro"/>
</dbReference>
<proteinExistence type="predicted"/>
<feature type="compositionally biased region" description="Low complexity" evidence="1">
    <location>
        <begin position="23"/>
        <end position="41"/>
    </location>
</feature>
<protein>
    <submittedName>
        <fullName evidence="2">Uncharacterized protein</fullName>
    </submittedName>
</protein>
<dbReference type="SUPFAM" id="SSF47576">
    <property type="entry name" value="Calponin-homology domain, CH-domain"/>
    <property type="match status" value="1"/>
</dbReference>
<dbReference type="InterPro" id="IPR039041">
    <property type="entry name" value="Nav/unc-53"/>
</dbReference>
<evidence type="ECO:0000313" key="2">
    <source>
        <dbReference type="EMBL" id="KAK7808400.1"/>
    </source>
</evidence>
<keyword evidence="3" id="KW-1185">Reference proteome</keyword>
<dbReference type="PANTHER" id="PTHR12784:SF28">
    <property type="entry name" value="PROTEIN SICKIE"/>
    <property type="match status" value="1"/>
</dbReference>
<evidence type="ECO:0000256" key="1">
    <source>
        <dbReference type="SAM" id="MobiDB-lite"/>
    </source>
</evidence>
<name>A0AAW0I1M4_MYOGA</name>
<feature type="compositionally biased region" description="Polar residues" evidence="1">
    <location>
        <begin position="84"/>
        <end position="93"/>
    </location>
</feature>
<organism evidence="2 3">
    <name type="scientific">Myodes glareolus</name>
    <name type="common">Bank vole</name>
    <name type="synonym">Clethrionomys glareolus</name>
    <dbReference type="NCBI Taxonomy" id="447135"/>
    <lineage>
        <taxon>Eukaryota</taxon>
        <taxon>Metazoa</taxon>
        <taxon>Chordata</taxon>
        <taxon>Craniata</taxon>
        <taxon>Vertebrata</taxon>
        <taxon>Euteleostomi</taxon>
        <taxon>Mammalia</taxon>
        <taxon>Eutheria</taxon>
        <taxon>Euarchontoglires</taxon>
        <taxon>Glires</taxon>
        <taxon>Rodentia</taxon>
        <taxon>Myomorpha</taxon>
        <taxon>Muroidea</taxon>
        <taxon>Cricetidae</taxon>
        <taxon>Arvicolinae</taxon>
        <taxon>Myodes</taxon>
    </lineage>
</organism>
<dbReference type="EMBL" id="JBBHLL010000240">
    <property type="protein sequence ID" value="KAK7808400.1"/>
    <property type="molecule type" value="Genomic_DNA"/>
</dbReference>
<dbReference type="Proteomes" id="UP001488838">
    <property type="component" value="Unassembled WGS sequence"/>
</dbReference>
<gene>
    <name evidence="2" type="ORF">U0070_014262</name>
</gene>
<accession>A0AAW0I1M4</accession>
<reference evidence="2 3" key="1">
    <citation type="journal article" date="2023" name="bioRxiv">
        <title>Conserved and derived expression patterns and positive selection on dental genes reveal complex evolutionary context of ever-growing rodent molars.</title>
        <authorList>
            <person name="Calamari Z.T."/>
            <person name="Song A."/>
            <person name="Cohen E."/>
            <person name="Akter M."/>
            <person name="Roy R.D."/>
            <person name="Hallikas O."/>
            <person name="Christensen M.M."/>
            <person name="Li P."/>
            <person name="Marangoni P."/>
            <person name="Jernvall J."/>
            <person name="Klein O.D."/>
        </authorList>
    </citation>
    <scope>NUCLEOTIDE SEQUENCE [LARGE SCALE GENOMIC DNA]</scope>
    <source>
        <strain evidence="2">V071</strain>
    </source>
</reference>
<dbReference type="InterPro" id="IPR036872">
    <property type="entry name" value="CH_dom_sf"/>
</dbReference>
<evidence type="ECO:0000313" key="3">
    <source>
        <dbReference type="Proteomes" id="UP001488838"/>
    </source>
</evidence>
<dbReference type="AlphaFoldDB" id="A0AAW0I1M4"/>
<dbReference type="PANTHER" id="PTHR12784">
    <property type="entry name" value="STEERIN"/>
    <property type="match status" value="1"/>
</dbReference>
<comment type="caution">
    <text evidence="2">The sequence shown here is derived from an EMBL/GenBank/DDBJ whole genome shotgun (WGS) entry which is preliminary data.</text>
</comment>
<sequence>MEQIRNGNLKAILGLFFSLSRYKQQQQQQQQQPQKQPLSSSPLPPAGSQVAGAPSQCQAGVPQQPGLAIPQASCQPLQPASHLQAKTQAEMQS</sequence>
<feature type="region of interest" description="Disordered" evidence="1">
    <location>
        <begin position="23"/>
        <end position="93"/>
    </location>
</feature>